<reference evidence="1" key="1">
    <citation type="journal article" date="2020" name="mSystems">
        <title>Genome- and Community-Level Interaction Insights into Carbon Utilization and Element Cycling Functions of Hydrothermarchaeota in Hydrothermal Sediment.</title>
        <authorList>
            <person name="Zhou Z."/>
            <person name="Liu Y."/>
            <person name="Xu W."/>
            <person name="Pan J."/>
            <person name="Luo Z.H."/>
            <person name="Li M."/>
        </authorList>
    </citation>
    <scope>NUCLEOTIDE SEQUENCE [LARGE SCALE GENOMIC DNA]</scope>
    <source>
        <strain evidence="1">HyVt-493</strain>
    </source>
</reference>
<name>A0A7V2T2I1_LEUMU</name>
<dbReference type="Proteomes" id="UP000885750">
    <property type="component" value="Unassembled WGS sequence"/>
</dbReference>
<comment type="caution">
    <text evidence="1">The sequence shown here is derived from an EMBL/GenBank/DDBJ whole genome shotgun (WGS) entry which is preliminary data.</text>
</comment>
<accession>A0A7V2T2I1</accession>
<protein>
    <submittedName>
        <fullName evidence="1">Uncharacterized protein</fullName>
    </submittedName>
</protein>
<dbReference type="EMBL" id="DRMS01000447">
    <property type="protein sequence ID" value="HFC93490.1"/>
    <property type="molecule type" value="Genomic_DNA"/>
</dbReference>
<evidence type="ECO:0000313" key="1">
    <source>
        <dbReference type="EMBL" id="HFC93490.1"/>
    </source>
</evidence>
<proteinExistence type="predicted"/>
<dbReference type="AlphaFoldDB" id="A0A7V2T2I1"/>
<gene>
    <name evidence="1" type="ORF">ENJ51_11835</name>
</gene>
<sequence>MVGYVNFTDLQRYYFPEEKLPEPERDLALGADDLLLLDDELLDLDRAEVAAFADLLGGVFAPGLVPVEL</sequence>
<feature type="non-terminal residue" evidence="1">
    <location>
        <position position="69"/>
    </location>
</feature>
<organism evidence="1">
    <name type="scientific">Leucothrix mucor</name>
    <dbReference type="NCBI Taxonomy" id="45248"/>
    <lineage>
        <taxon>Bacteria</taxon>
        <taxon>Pseudomonadati</taxon>
        <taxon>Pseudomonadota</taxon>
        <taxon>Gammaproteobacteria</taxon>
        <taxon>Thiotrichales</taxon>
        <taxon>Thiotrichaceae</taxon>
        <taxon>Leucothrix</taxon>
    </lineage>
</organism>